<dbReference type="InterPro" id="IPR014755">
    <property type="entry name" value="Cu-Rt/internalin_Ig-like"/>
</dbReference>
<reference evidence="5 6" key="1">
    <citation type="submission" date="2023-08" db="EMBL/GenBank/DDBJ databases">
        <title>Helicovermis profunda gen. nov., sp. nov., a novel mesophilic, fermentative bacterium within the Bacillota from a deep-sea hydrothermal vent chimney.</title>
        <authorList>
            <person name="Miyazaki U."/>
            <person name="Mizutani D."/>
            <person name="Hashimoto Y."/>
            <person name="Tame A."/>
            <person name="Sawayama S."/>
            <person name="Miyazaki J."/>
            <person name="Takai K."/>
            <person name="Nakagawa S."/>
        </authorList>
    </citation>
    <scope>NUCLEOTIDE SEQUENCE [LARGE SCALE GENOMIC DNA]</scope>
    <source>
        <strain evidence="5 6">S502</strain>
    </source>
</reference>
<dbReference type="KEGG" id="hprf:HLPR_27060"/>
<evidence type="ECO:0000259" key="4">
    <source>
        <dbReference type="PROSITE" id="PS51272"/>
    </source>
</evidence>
<evidence type="ECO:0000256" key="2">
    <source>
        <dbReference type="ARBA" id="ARBA00022737"/>
    </source>
</evidence>
<dbReference type="EMBL" id="AP028654">
    <property type="protein sequence ID" value="BEP30375.1"/>
    <property type="molecule type" value="Genomic_DNA"/>
</dbReference>
<keyword evidence="1 3" id="KW-0732">Signal</keyword>
<keyword evidence="2" id="KW-0677">Repeat</keyword>
<gene>
    <name evidence="5" type="ORF">HLPR_27060</name>
</gene>
<protein>
    <recommendedName>
        <fullName evidence="4">SLH domain-containing protein</fullName>
    </recommendedName>
</protein>
<name>A0AAU9E893_9FIRM</name>
<dbReference type="InterPro" id="IPR001119">
    <property type="entry name" value="SLH_dom"/>
</dbReference>
<dbReference type="Gene3D" id="2.60.40.1220">
    <property type="match status" value="3"/>
</dbReference>
<dbReference type="Proteomes" id="UP001321786">
    <property type="component" value="Chromosome"/>
</dbReference>
<dbReference type="AlphaFoldDB" id="A0AAU9E893"/>
<dbReference type="RefSeq" id="WP_338535966.1">
    <property type="nucleotide sequence ID" value="NZ_AP028654.1"/>
</dbReference>
<dbReference type="Pfam" id="PF00395">
    <property type="entry name" value="SLH"/>
    <property type="match status" value="1"/>
</dbReference>
<keyword evidence="6" id="KW-1185">Reference proteome</keyword>
<feature type="domain" description="SLH" evidence="4">
    <location>
        <begin position="79"/>
        <end position="142"/>
    </location>
</feature>
<proteinExistence type="predicted"/>
<accession>A0AAU9E893</accession>
<evidence type="ECO:0000256" key="3">
    <source>
        <dbReference type="SAM" id="SignalP"/>
    </source>
</evidence>
<evidence type="ECO:0000313" key="5">
    <source>
        <dbReference type="EMBL" id="BEP30375.1"/>
    </source>
</evidence>
<feature type="chain" id="PRO_5043639188" description="SLH domain-containing protein" evidence="3">
    <location>
        <begin position="24"/>
        <end position="1129"/>
    </location>
</feature>
<sequence length="1129" mass="119060">MKRVLSLVLALVLVLGTMPMAFADVTATSMDAGQTLKTYGLVQGDENGNLNEEGMLTRAQMMVVLARLLGVEDEAKAYAIPSTSTDVEGHWAAHYIAYAEMKGWTSGVGNGMFAPEGKVTTQQVAKFMLTALGYEANWATAVEDATAKGLMTGVTAGKTEDINRGQVFSAMLNTVNTPKKGTETKLGEALGVLKPEVVVPTAVAVKIDTAVALNSKVVEVALTDAGTMVDASVFTVKDAADKAIAVKSAKFAEWDTDKETVLLTLEASTTDGTLYTVTSGDTSANFGGKAADEDAPTVSSVTSEDYNQVKITFNEAVDLSTLKVSLAKKYGTKDALAVLNMEYDGNDAILLTTADQAEATLYSADITKTADLAGNVMDDDDTNTFVGTVKPSDEIKVSGSKSNDYNKVAVLLDQKVDAATVVPANFTIKEKYGDKKEVTVVDAALAADDDEYYGSAKISASTVTEEKQYVILTVSDLTDATLYEVTVKNVKSIYDTKLDTDNDTATFVGQAKPTDDLTVSSATSTGNNEVDVTFSAKVDEDISASLFTVKEKYGDKATLAVTDASVDGKVVTLTTADQKDATLYEITVGSDAKDIYGNKLDTDNDSTTFVGQKVADKIADITSITRNTDTTITVKFDQSVGDNATDVAYYSINNDIGYPSKAETVSGAADSIKLTIPKTETGTVYTLTVKKGIQNIDKVVSTDELTETFAGQGTTASNPKLEAAVVVNDQMMKLYFDKDVTDENLDSAALTFTSISPTITSKYEDPTNNKVLVLVAAADTFAVAGSTDTANIKVAGTDSDNDNVDFALNSTDADAVTVSGIVALNSKTLRVYFNQYVASVNVAKLALAAKDGTPASFNPTSAVAVNDAKTQYDFKLGTALTNETWTATITAGFAINDAIVFSTDADDLSLDFAGSADSDLYIDDVYAVMSDEQHVKVYYPEAMDEGTQTADYAFTNASAPSITLVEWNDDATIATLTLGSTYPSTVDQDTLTINLASVYDKAGVKVVESSDSTPVAITSDFGVSTASASDVKIDDLSATTAGAITVTFDQNVNATATAASDYTVSVNGTDVTVTVADVTASDDEVVLTYATGLSVDDVVKVTLNDTTNVKGLYDNKNLDEDNSYTTVVK</sequence>
<dbReference type="PROSITE" id="PS51272">
    <property type="entry name" value="SLH"/>
    <property type="match status" value="1"/>
</dbReference>
<feature type="signal peptide" evidence="3">
    <location>
        <begin position="1"/>
        <end position="23"/>
    </location>
</feature>
<evidence type="ECO:0000256" key="1">
    <source>
        <dbReference type="ARBA" id="ARBA00022729"/>
    </source>
</evidence>
<organism evidence="5 6">
    <name type="scientific">Helicovermis profundi</name>
    <dbReference type="NCBI Taxonomy" id="3065157"/>
    <lineage>
        <taxon>Bacteria</taxon>
        <taxon>Bacillati</taxon>
        <taxon>Bacillota</taxon>
        <taxon>Clostridia</taxon>
        <taxon>Helicovermis</taxon>
    </lineage>
</organism>
<evidence type="ECO:0000313" key="6">
    <source>
        <dbReference type="Proteomes" id="UP001321786"/>
    </source>
</evidence>